<feature type="transmembrane region" description="Helical" evidence="1">
    <location>
        <begin position="12"/>
        <end position="40"/>
    </location>
</feature>
<keyword evidence="1" id="KW-1133">Transmembrane helix</keyword>
<dbReference type="AlphaFoldDB" id="A0A0E9QAI2"/>
<evidence type="ECO:0000256" key="1">
    <source>
        <dbReference type="SAM" id="Phobius"/>
    </source>
</evidence>
<reference evidence="2" key="1">
    <citation type="submission" date="2014-11" db="EMBL/GenBank/DDBJ databases">
        <authorList>
            <person name="Amaro Gonzalez C."/>
        </authorList>
    </citation>
    <scope>NUCLEOTIDE SEQUENCE</scope>
</reference>
<keyword evidence="1" id="KW-0472">Membrane</keyword>
<accession>A0A0E9QAI2</accession>
<dbReference type="EMBL" id="GBXM01094823">
    <property type="protein sequence ID" value="JAH13754.1"/>
    <property type="molecule type" value="Transcribed_RNA"/>
</dbReference>
<protein>
    <submittedName>
        <fullName evidence="2">Uncharacterized protein</fullName>
    </submittedName>
</protein>
<reference evidence="2" key="2">
    <citation type="journal article" date="2015" name="Fish Shellfish Immunol.">
        <title>Early steps in the European eel (Anguilla anguilla)-Vibrio vulnificus interaction in the gills: Role of the RtxA13 toxin.</title>
        <authorList>
            <person name="Callol A."/>
            <person name="Pajuelo D."/>
            <person name="Ebbesson L."/>
            <person name="Teles M."/>
            <person name="MacKenzie S."/>
            <person name="Amaro C."/>
        </authorList>
    </citation>
    <scope>NUCLEOTIDE SEQUENCE</scope>
</reference>
<evidence type="ECO:0000313" key="2">
    <source>
        <dbReference type="EMBL" id="JAH13754.1"/>
    </source>
</evidence>
<organism evidence="2">
    <name type="scientific">Anguilla anguilla</name>
    <name type="common">European freshwater eel</name>
    <name type="synonym">Muraena anguilla</name>
    <dbReference type="NCBI Taxonomy" id="7936"/>
    <lineage>
        <taxon>Eukaryota</taxon>
        <taxon>Metazoa</taxon>
        <taxon>Chordata</taxon>
        <taxon>Craniata</taxon>
        <taxon>Vertebrata</taxon>
        <taxon>Euteleostomi</taxon>
        <taxon>Actinopterygii</taxon>
        <taxon>Neopterygii</taxon>
        <taxon>Teleostei</taxon>
        <taxon>Anguilliformes</taxon>
        <taxon>Anguillidae</taxon>
        <taxon>Anguilla</taxon>
    </lineage>
</organism>
<name>A0A0E9QAI2_ANGAN</name>
<proteinExistence type="predicted"/>
<sequence length="41" mass="4676">MLASLVKRLTVYGYGTLILICCLLVHSTIYSMFLIFAMCWS</sequence>
<keyword evidence="1" id="KW-0812">Transmembrane</keyword>